<reference evidence="1" key="2">
    <citation type="submission" date="2023-05" db="EMBL/GenBank/DDBJ databases">
        <authorList>
            <consortium name="Lawrence Berkeley National Laboratory"/>
            <person name="Steindorff A."/>
            <person name="Hensen N."/>
            <person name="Bonometti L."/>
            <person name="Westerberg I."/>
            <person name="Brannstrom I.O."/>
            <person name="Guillou S."/>
            <person name="Cros-Aarteil S."/>
            <person name="Calhoun S."/>
            <person name="Haridas S."/>
            <person name="Kuo A."/>
            <person name="Mondo S."/>
            <person name="Pangilinan J."/>
            <person name="Riley R."/>
            <person name="Labutti K."/>
            <person name="Andreopoulos B."/>
            <person name="Lipzen A."/>
            <person name="Chen C."/>
            <person name="Yanf M."/>
            <person name="Daum C."/>
            <person name="Ng V."/>
            <person name="Clum A."/>
            <person name="Ohm R."/>
            <person name="Martin F."/>
            <person name="Silar P."/>
            <person name="Natvig D."/>
            <person name="Lalanne C."/>
            <person name="Gautier V."/>
            <person name="Ament-Velasquez S.L."/>
            <person name="Kruys A."/>
            <person name="Hutchinson M.I."/>
            <person name="Powell A.J."/>
            <person name="Barry K."/>
            <person name="Miller A.N."/>
            <person name="Grigoriev I.V."/>
            <person name="Debuchy R."/>
            <person name="Gladieux P."/>
            <person name="Thoren M.H."/>
            <person name="Johannesson H."/>
        </authorList>
    </citation>
    <scope>NUCLEOTIDE SEQUENCE</scope>
    <source>
        <strain evidence="1">CBS 532.94</strain>
    </source>
</reference>
<sequence>MLEDLSSNLLLGINKQCSHAKALFAHQFSAIQHLGLELSTLLEETGPASPLLHPEPNIAIPAELESALRFSPLKQYFLGSSSSPSSSITSTTTECYSTRPPQVCFVNEAAYYTRLDLLVRFICQFKEALHAGPLIIVTDPDDEARRTERRLGSVVRLRLLGHYTTTITTAFSATITSSSNVRWDGHGGPVVVVVDGETGSKWQLTSPEKCPEALVLGSEPRQM</sequence>
<accession>A0AAN7C848</accession>
<keyword evidence="2" id="KW-1185">Reference proteome</keyword>
<dbReference type="AlphaFoldDB" id="A0AAN7C848"/>
<evidence type="ECO:0000313" key="1">
    <source>
        <dbReference type="EMBL" id="KAK4237204.1"/>
    </source>
</evidence>
<evidence type="ECO:0000313" key="2">
    <source>
        <dbReference type="Proteomes" id="UP001303760"/>
    </source>
</evidence>
<dbReference type="Proteomes" id="UP001303760">
    <property type="component" value="Unassembled WGS sequence"/>
</dbReference>
<protein>
    <submittedName>
        <fullName evidence="1">Uncharacterized protein</fullName>
    </submittedName>
</protein>
<reference evidence="1" key="1">
    <citation type="journal article" date="2023" name="Mol. Phylogenet. Evol.">
        <title>Genome-scale phylogeny and comparative genomics of the fungal order Sordariales.</title>
        <authorList>
            <person name="Hensen N."/>
            <person name="Bonometti L."/>
            <person name="Westerberg I."/>
            <person name="Brannstrom I.O."/>
            <person name="Guillou S."/>
            <person name="Cros-Aarteil S."/>
            <person name="Calhoun S."/>
            <person name="Haridas S."/>
            <person name="Kuo A."/>
            <person name="Mondo S."/>
            <person name="Pangilinan J."/>
            <person name="Riley R."/>
            <person name="LaButti K."/>
            <person name="Andreopoulos B."/>
            <person name="Lipzen A."/>
            <person name="Chen C."/>
            <person name="Yan M."/>
            <person name="Daum C."/>
            <person name="Ng V."/>
            <person name="Clum A."/>
            <person name="Steindorff A."/>
            <person name="Ohm R.A."/>
            <person name="Martin F."/>
            <person name="Silar P."/>
            <person name="Natvig D.O."/>
            <person name="Lalanne C."/>
            <person name="Gautier V."/>
            <person name="Ament-Velasquez S.L."/>
            <person name="Kruys A."/>
            <person name="Hutchinson M.I."/>
            <person name="Powell A.J."/>
            <person name="Barry K."/>
            <person name="Miller A.N."/>
            <person name="Grigoriev I.V."/>
            <person name="Debuchy R."/>
            <person name="Gladieux P."/>
            <person name="Hiltunen Thoren M."/>
            <person name="Johannesson H."/>
        </authorList>
    </citation>
    <scope>NUCLEOTIDE SEQUENCE</scope>
    <source>
        <strain evidence="1">CBS 532.94</strain>
    </source>
</reference>
<organism evidence="1 2">
    <name type="scientific">Achaetomium macrosporum</name>
    <dbReference type="NCBI Taxonomy" id="79813"/>
    <lineage>
        <taxon>Eukaryota</taxon>
        <taxon>Fungi</taxon>
        <taxon>Dikarya</taxon>
        <taxon>Ascomycota</taxon>
        <taxon>Pezizomycotina</taxon>
        <taxon>Sordariomycetes</taxon>
        <taxon>Sordariomycetidae</taxon>
        <taxon>Sordariales</taxon>
        <taxon>Chaetomiaceae</taxon>
        <taxon>Achaetomium</taxon>
    </lineage>
</organism>
<comment type="caution">
    <text evidence="1">The sequence shown here is derived from an EMBL/GenBank/DDBJ whole genome shotgun (WGS) entry which is preliminary data.</text>
</comment>
<dbReference type="EMBL" id="MU860150">
    <property type="protein sequence ID" value="KAK4237204.1"/>
    <property type="molecule type" value="Genomic_DNA"/>
</dbReference>
<gene>
    <name evidence="1" type="ORF">C8A03DRAFT_34856</name>
</gene>
<name>A0AAN7C848_9PEZI</name>
<proteinExistence type="predicted"/>